<dbReference type="AlphaFoldDB" id="A0AAX2S1F2"/>
<sequence>MKTMTLIHRKQSLEFDIQRSIRYNSKRSAFFRRWENITNISNAVLGSASAVTILNQSLFLAMCFGFSVTFLSILAFWLKFSEKANFHHNIVLEFGRLYEQLLDIEPTETQLNLIENALHRLDNKEGEPLKNVEKIAYNETVVALGYSSSNCVPLKWYQRFFSHYW</sequence>
<organism evidence="2 3">
    <name type="scientific">Histophilus somni</name>
    <name type="common">Haemophilus somnus</name>
    <dbReference type="NCBI Taxonomy" id="731"/>
    <lineage>
        <taxon>Bacteria</taxon>
        <taxon>Pseudomonadati</taxon>
        <taxon>Pseudomonadota</taxon>
        <taxon>Gammaproteobacteria</taxon>
        <taxon>Pasteurellales</taxon>
        <taxon>Pasteurellaceae</taxon>
        <taxon>Histophilus</taxon>
    </lineage>
</organism>
<reference evidence="2 3" key="1">
    <citation type="submission" date="2019-03" db="EMBL/GenBank/DDBJ databases">
        <title>Horizontal Gene Transfer Machinery in Histophilus somni.</title>
        <authorList>
            <person name="Mostafa Nazari M."/>
            <person name="Liljebjelke K."/>
        </authorList>
    </citation>
    <scope>NUCLEOTIDE SEQUENCE [LARGE SCALE GENOMIC DNA]</scope>
    <source>
        <strain evidence="2 3">UOC-EPH-KLM-04</strain>
    </source>
</reference>
<accession>A0AAX2S1F2</accession>
<keyword evidence="1" id="KW-0812">Transmembrane</keyword>
<name>A0AAX2S1F2_HISSO</name>
<protein>
    <recommendedName>
        <fullName evidence="4">SMODS and SLOG-associating 2TM effector domain-containing protein</fullName>
    </recommendedName>
</protein>
<evidence type="ECO:0000313" key="2">
    <source>
        <dbReference type="EMBL" id="TEW27315.1"/>
    </source>
</evidence>
<keyword evidence="1" id="KW-1133">Transmembrane helix</keyword>
<feature type="transmembrane region" description="Helical" evidence="1">
    <location>
        <begin position="36"/>
        <end position="53"/>
    </location>
</feature>
<dbReference type="EMBL" id="SNRV01000038">
    <property type="protein sequence ID" value="TEW27315.1"/>
    <property type="molecule type" value="Genomic_DNA"/>
</dbReference>
<keyword evidence="1" id="KW-0472">Membrane</keyword>
<dbReference type="RefSeq" id="WP_133098743.1">
    <property type="nucleotide sequence ID" value="NZ_CP186878.1"/>
</dbReference>
<proteinExistence type="predicted"/>
<gene>
    <name evidence="2" type="ORF">E2R48_09745</name>
</gene>
<evidence type="ECO:0000256" key="1">
    <source>
        <dbReference type="SAM" id="Phobius"/>
    </source>
</evidence>
<comment type="caution">
    <text evidence="2">The sequence shown here is derived from an EMBL/GenBank/DDBJ whole genome shotgun (WGS) entry which is preliminary data.</text>
</comment>
<feature type="transmembrane region" description="Helical" evidence="1">
    <location>
        <begin position="59"/>
        <end position="78"/>
    </location>
</feature>
<evidence type="ECO:0000313" key="3">
    <source>
        <dbReference type="Proteomes" id="UP000297565"/>
    </source>
</evidence>
<dbReference type="Proteomes" id="UP000297565">
    <property type="component" value="Unassembled WGS sequence"/>
</dbReference>
<evidence type="ECO:0008006" key="4">
    <source>
        <dbReference type="Google" id="ProtNLM"/>
    </source>
</evidence>